<keyword evidence="2" id="KW-0560">Oxidoreductase</keyword>
<dbReference type="EMBL" id="JBHSIU010000024">
    <property type="protein sequence ID" value="MFC5000489.1"/>
    <property type="molecule type" value="Genomic_DNA"/>
</dbReference>
<dbReference type="PANTHER" id="PTHR36151:SF3">
    <property type="entry name" value="ER-BOUND OXYGENASE MPAB_MPAB'_RUBBER OXYGENASE CATALYTIC DOMAIN-CONTAINING PROTEIN"/>
    <property type="match status" value="1"/>
</dbReference>
<sequence>MSDVGLFGPDSITWRVHREPIVTVGGLRSLYLQALLPRAVAGVEQNSRYRKDPWGRFQHTATYVATVIYGTTEQAERAGRRVRAIHAKMTATDPRTGERFRVDDPDLLRWVHVTEVESFMEAALRGGLRLTGDEIDGYYAEQTRAAALVGLDPATVPASAAEVAGYYERMRPELALTVDSAATGLFLTLPPLPYGLGLTPVRGAALGVAALAIGLLPTWARRLYGLPGLPAADLITSANALVLGRVLSAIPIEWISPLRRDALRRIAASEAPSAVSETPAGTPG</sequence>
<proteinExistence type="predicted"/>
<dbReference type="Pfam" id="PF09995">
    <property type="entry name" value="MPAB_Lcp_cat"/>
    <property type="match status" value="1"/>
</dbReference>
<dbReference type="Proteomes" id="UP001595912">
    <property type="component" value="Unassembled WGS sequence"/>
</dbReference>
<evidence type="ECO:0000313" key="2">
    <source>
        <dbReference type="EMBL" id="MFC5000489.1"/>
    </source>
</evidence>
<dbReference type="PANTHER" id="PTHR36151">
    <property type="entry name" value="BLR2777 PROTEIN"/>
    <property type="match status" value="1"/>
</dbReference>
<protein>
    <submittedName>
        <fullName evidence="2">Oxygenase MpaB family protein</fullName>
        <ecNumber evidence="2">1.-.-.-</ecNumber>
    </submittedName>
</protein>
<evidence type="ECO:0000259" key="1">
    <source>
        <dbReference type="Pfam" id="PF09995"/>
    </source>
</evidence>
<comment type="caution">
    <text evidence="2">The sequence shown here is derived from an EMBL/GenBank/DDBJ whole genome shotgun (WGS) entry which is preliminary data.</text>
</comment>
<reference evidence="3" key="1">
    <citation type="journal article" date="2019" name="Int. J. Syst. Evol. Microbiol.">
        <title>The Global Catalogue of Microorganisms (GCM) 10K type strain sequencing project: providing services to taxonomists for standard genome sequencing and annotation.</title>
        <authorList>
            <consortium name="The Broad Institute Genomics Platform"/>
            <consortium name="The Broad Institute Genome Sequencing Center for Infectious Disease"/>
            <person name="Wu L."/>
            <person name="Ma J."/>
        </authorList>
    </citation>
    <scope>NUCLEOTIDE SEQUENCE [LARGE SCALE GENOMIC DNA]</scope>
    <source>
        <strain evidence="3">CGMCC 4.7152</strain>
    </source>
</reference>
<evidence type="ECO:0000313" key="3">
    <source>
        <dbReference type="Proteomes" id="UP001595912"/>
    </source>
</evidence>
<dbReference type="EC" id="1.-.-.-" evidence="2"/>
<dbReference type="InterPro" id="IPR018713">
    <property type="entry name" value="MPAB/Lcp_cat_dom"/>
</dbReference>
<gene>
    <name evidence="2" type="ORF">ACFPIJ_21950</name>
</gene>
<name>A0ABV9VXP7_9ACTN</name>
<feature type="domain" description="ER-bound oxygenase mpaB/mpaB'/Rubber oxygenase catalytic" evidence="1">
    <location>
        <begin position="14"/>
        <end position="236"/>
    </location>
</feature>
<dbReference type="GO" id="GO:0016491">
    <property type="term" value="F:oxidoreductase activity"/>
    <property type="evidence" value="ECO:0007669"/>
    <property type="project" value="UniProtKB-KW"/>
</dbReference>
<accession>A0ABV9VXP7</accession>
<dbReference type="RefSeq" id="WP_380117041.1">
    <property type="nucleotide sequence ID" value="NZ_JBHSIU010000024.1"/>
</dbReference>
<organism evidence="2 3">
    <name type="scientific">Dactylosporangium cerinum</name>
    <dbReference type="NCBI Taxonomy" id="1434730"/>
    <lineage>
        <taxon>Bacteria</taxon>
        <taxon>Bacillati</taxon>
        <taxon>Actinomycetota</taxon>
        <taxon>Actinomycetes</taxon>
        <taxon>Micromonosporales</taxon>
        <taxon>Micromonosporaceae</taxon>
        <taxon>Dactylosporangium</taxon>
    </lineage>
</organism>
<keyword evidence="3" id="KW-1185">Reference proteome</keyword>